<keyword evidence="3 6" id="KW-0732">Signal</keyword>
<organism evidence="7 9">
    <name type="scientific">Endobacter medicaginis</name>
    <dbReference type="NCBI Taxonomy" id="1181271"/>
    <lineage>
        <taxon>Bacteria</taxon>
        <taxon>Pseudomonadati</taxon>
        <taxon>Pseudomonadota</taxon>
        <taxon>Alphaproteobacteria</taxon>
        <taxon>Acetobacterales</taxon>
        <taxon>Acetobacteraceae</taxon>
        <taxon>Endobacter</taxon>
    </lineage>
</organism>
<dbReference type="AlphaFoldDB" id="A0A839UWB8"/>
<evidence type="ECO:0000313" key="8">
    <source>
        <dbReference type="EMBL" id="NVN30286.1"/>
    </source>
</evidence>
<evidence type="ECO:0000313" key="7">
    <source>
        <dbReference type="EMBL" id="MBB3174588.1"/>
    </source>
</evidence>
<evidence type="ECO:0000256" key="1">
    <source>
        <dbReference type="ARBA" id="ARBA00022645"/>
    </source>
</evidence>
<dbReference type="EMBL" id="JABXXQ010000127">
    <property type="protein sequence ID" value="NVN30286.1"/>
    <property type="molecule type" value="Genomic_DNA"/>
</dbReference>
<dbReference type="PANTHER" id="PTHR11802">
    <property type="entry name" value="SERINE PROTEASE FAMILY S10 SERINE CARBOXYPEPTIDASE"/>
    <property type="match status" value="1"/>
</dbReference>
<dbReference type="InterPro" id="IPR029058">
    <property type="entry name" value="AB_hydrolase_fold"/>
</dbReference>
<name>A0A839UWB8_9PROT</name>
<reference evidence="8 10" key="1">
    <citation type="submission" date="2020-06" db="EMBL/GenBank/DDBJ databases">
        <title>Description of novel acetic acid bacteria.</title>
        <authorList>
            <person name="Sombolestani A."/>
        </authorList>
    </citation>
    <scope>NUCLEOTIDE SEQUENCE [LARGE SCALE GENOMIC DNA]</scope>
    <source>
        <strain evidence="8 10">LMG 26838</strain>
    </source>
</reference>
<dbReference type="InterPro" id="IPR001563">
    <property type="entry name" value="Peptidase_S10"/>
</dbReference>
<evidence type="ECO:0000256" key="4">
    <source>
        <dbReference type="ARBA" id="ARBA00022801"/>
    </source>
</evidence>
<keyword evidence="1 7" id="KW-0121">Carboxypeptidase</keyword>
<dbReference type="PANTHER" id="PTHR11802:SF3">
    <property type="entry name" value="RETINOID-INDUCIBLE SERINE CARBOXYPEPTIDASE"/>
    <property type="match status" value="1"/>
</dbReference>
<dbReference type="GO" id="GO:0006508">
    <property type="term" value="P:proteolysis"/>
    <property type="evidence" value="ECO:0007669"/>
    <property type="project" value="UniProtKB-KW"/>
</dbReference>
<feature type="chain" id="PRO_5036418313" evidence="6">
    <location>
        <begin position="24"/>
        <end position="547"/>
    </location>
</feature>
<proteinExistence type="predicted"/>
<evidence type="ECO:0000313" key="9">
    <source>
        <dbReference type="Proteomes" id="UP000557688"/>
    </source>
</evidence>
<evidence type="ECO:0000256" key="3">
    <source>
        <dbReference type="ARBA" id="ARBA00022729"/>
    </source>
</evidence>
<keyword evidence="5" id="KW-0325">Glycoprotein</keyword>
<keyword evidence="2" id="KW-0645">Protease</keyword>
<comment type="caution">
    <text evidence="7">The sequence shown here is derived from an EMBL/GenBank/DDBJ whole genome shotgun (WGS) entry which is preliminary data.</text>
</comment>
<protein>
    <submittedName>
        <fullName evidence="7">Carboxypeptidase C (Cathepsin A)</fullName>
    </submittedName>
    <submittedName>
        <fullName evidence="8">Peptidase S10</fullName>
    </submittedName>
</protein>
<accession>A0A839UWB8</accession>
<sequence>MTSIRLAATLLAATMFTAAPLRADDSKTTHTDVKTTTDAPKEKLVAQSAGSDGSVTVGGKPVAYHAVVGTLVVHPDGWQPNIVNDGDGKGDDRKDALAAMSYVAYFAKGADASKRPITFIYNGGPGSSTVWLHMGAFGPKRVSTFDHSHTPAAPYSLVDNDESLLDASDLVFIDAPGTGFGQLSGKEAKKAFWGTDEDAHAFANFIEAFLSQYNRWNSPKYLFGESYGTTRSAQLAYLLQSEKNIDLNGVILLSQILNFDFNDDDPQDNPGNDTIYALALPTYAATAWYHHRLPNQTIALKDLLAQVESFAMGDYTQALLAGANLDPAKKDAIAAKLHEFTGLPVEYLKRANLRVNGGEFEHELQIDTETATGRLDTRFSGPVMDPLDREVEYDPQSNAISSAYVSAFNAYVRNTLHFGQDRTYLPEIDVFKDWDFKHQPPTASQPQPGTVNVMADLAWAMKGNPTMKVMLNGGYYDLATPFYAGLFEMSHLPMPQRLQANIEYKQYESGHMVYANLPSLKQLHDNVADFIHRTEAPSQKEGAVDAH</sequence>
<dbReference type="Gene3D" id="3.40.50.1820">
    <property type="entry name" value="alpha/beta hydrolase"/>
    <property type="match status" value="1"/>
</dbReference>
<dbReference type="SUPFAM" id="SSF53474">
    <property type="entry name" value="alpha/beta-Hydrolases"/>
    <property type="match status" value="1"/>
</dbReference>
<evidence type="ECO:0000256" key="2">
    <source>
        <dbReference type="ARBA" id="ARBA00022670"/>
    </source>
</evidence>
<evidence type="ECO:0000313" key="10">
    <source>
        <dbReference type="Proteomes" id="UP000565205"/>
    </source>
</evidence>
<dbReference type="RefSeq" id="WP_176623701.1">
    <property type="nucleotide sequence ID" value="NZ_JABXXQ010000127.1"/>
</dbReference>
<keyword evidence="9" id="KW-1185">Reference proteome</keyword>
<dbReference type="GO" id="GO:0004185">
    <property type="term" value="F:serine-type carboxypeptidase activity"/>
    <property type="evidence" value="ECO:0007669"/>
    <property type="project" value="InterPro"/>
</dbReference>
<evidence type="ECO:0000256" key="5">
    <source>
        <dbReference type="ARBA" id="ARBA00023180"/>
    </source>
</evidence>
<reference evidence="7 9" key="2">
    <citation type="submission" date="2020-08" db="EMBL/GenBank/DDBJ databases">
        <title>Genomic Encyclopedia of Type Strains, Phase III (KMG-III): the genomes of soil and plant-associated and newly described type strains.</title>
        <authorList>
            <person name="Whitman W."/>
        </authorList>
    </citation>
    <scope>NUCLEOTIDE SEQUENCE [LARGE SCALE GENOMIC DNA]</scope>
    <source>
        <strain evidence="7 9">CECT 8088</strain>
    </source>
</reference>
<dbReference type="EMBL" id="JACHXV010000009">
    <property type="protein sequence ID" value="MBB3174588.1"/>
    <property type="molecule type" value="Genomic_DNA"/>
</dbReference>
<feature type="signal peptide" evidence="6">
    <location>
        <begin position="1"/>
        <end position="23"/>
    </location>
</feature>
<dbReference type="Proteomes" id="UP000557688">
    <property type="component" value="Unassembled WGS sequence"/>
</dbReference>
<keyword evidence="4" id="KW-0378">Hydrolase</keyword>
<dbReference type="Pfam" id="PF00450">
    <property type="entry name" value="Peptidase_S10"/>
    <property type="match status" value="1"/>
</dbReference>
<dbReference type="Proteomes" id="UP000565205">
    <property type="component" value="Unassembled WGS sequence"/>
</dbReference>
<gene>
    <name evidence="7" type="ORF">FHR90_002433</name>
    <name evidence="8" type="ORF">HUK83_08060</name>
</gene>
<evidence type="ECO:0000256" key="6">
    <source>
        <dbReference type="SAM" id="SignalP"/>
    </source>
</evidence>